<keyword evidence="4" id="KW-1185">Reference proteome</keyword>
<evidence type="ECO:0000259" key="2">
    <source>
        <dbReference type="PROSITE" id="PS51752"/>
    </source>
</evidence>
<gene>
    <name evidence="3" type="ORF">BAE44_0000471</name>
</gene>
<accession>A0A1E5WMY8</accession>
<dbReference type="SUPFAM" id="SSF51101">
    <property type="entry name" value="Mannose-binding lectins"/>
    <property type="match status" value="1"/>
</dbReference>
<dbReference type="PANTHER" id="PTHR46506">
    <property type="entry name" value="OS05G0143600 PROTEIN"/>
    <property type="match status" value="1"/>
</dbReference>
<name>A0A1E5WMY8_9POAL</name>
<dbReference type="AlphaFoldDB" id="A0A1E5WMY8"/>
<reference evidence="3 4" key="1">
    <citation type="submission" date="2016-09" db="EMBL/GenBank/DDBJ databases">
        <title>The draft genome of Dichanthelium oligosanthes: A C3 panicoid grass species.</title>
        <authorList>
            <person name="Studer A.J."/>
            <person name="Schnable J.C."/>
            <person name="Brutnell T.P."/>
        </authorList>
    </citation>
    <scope>NUCLEOTIDE SEQUENCE [LARGE SCALE GENOMIC DNA]</scope>
    <source>
        <strain evidence="4">cv. Kellogg 1175</strain>
        <tissue evidence="3">Leaf</tissue>
    </source>
</reference>
<evidence type="ECO:0000313" key="4">
    <source>
        <dbReference type="Proteomes" id="UP000095767"/>
    </source>
</evidence>
<dbReference type="OrthoDB" id="693107at2759"/>
<dbReference type="InterPro" id="IPR036404">
    <property type="entry name" value="Jacalin-like_lectin_dom_sf"/>
</dbReference>
<dbReference type="PROSITE" id="PS51752">
    <property type="entry name" value="JACALIN_LECTIN"/>
    <property type="match status" value="1"/>
</dbReference>
<evidence type="ECO:0000313" key="3">
    <source>
        <dbReference type="EMBL" id="OEL38510.1"/>
    </source>
</evidence>
<organism evidence="3 4">
    <name type="scientific">Dichanthelium oligosanthes</name>
    <dbReference type="NCBI Taxonomy" id="888268"/>
    <lineage>
        <taxon>Eukaryota</taxon>
        <taxon>Viridiplantae</taxon>
        <taxon>Streptophyta</taxon>
        <taxon>Embryophyta</taxon>
        <taxon>Tracheophyta</taxon>
        <taxon>Spermatophyta</taxon>
        <taxon>Magnoliopsida</taxon>
        <taxon>Liliopsida</taxon>
        <taxon>Poales</taxon>
        <taxon>Poaceae</taxon>
        <taxon>PACMAD clade</taxon>
        <taxon>Panicoideae</taxon>
        <taxon>Panicodae</taxon>
        <taxon>Paniceae</taxon>
        <taxon>Dichantheliinae</taxon>
        <taxon>Dichanthelium</taxon>
    </lineage>
</organism>
<comment type="caution">
    <text evidence="3">The sequence shown here is derived from an EMBL/GenBank/DDBJ whole genome shotgun (WGS) entry which is preliminary data.</text>
</comment>
<dbReference type="EMBL" id="LWDX02001483">
    <property type="protein sequence ID" value="OEL38510.1"/>
    <property type="molecule type" value="Genomic_DNA"/>
</dbReference>
<protein>
    <recommendedName>
        <fullName evidence="2">Jacalin-type lectin domain-containing protein</fullName>
    </recommendedName>
</protein>
<dbReference type="Proteomes" id="UP000095767">
    <property type="component" value="Unassembled WGS sequence"/>
</dbReference>
<dbReference type="Pfam" id="PF01419">
    <property type="entry name" value="Jacalin"/>
    <property type="match status" value="1"/>
</dbReference>
<keyword evidence="1" id="KW-0430">Lectin</keyword>
<sequence length="135" mass="14374">MEIASDDVVSDPTMEPCGVISHVPMVGRSFAVGSGGGVGVASAKNFKVTRGFGGIVENAKITFGPSEFVRQIKGAKRGPWLSKFEIVTTHKTYGPFGVDNGDPYFNYTVPEGETVVGFFAKTESPYVNTIGVYTI</sequence>
<dbReference type="InterPro" id="IPR001229">
    <property type="entry name" value="Jacalin-like_lectin_dom"/>
</dbReference>
<proteinExistence type="predicted"/>
<dbReference type="GO" id="GO:0030246">
    <property type="term" value="F:carbohydrate binding"/>
    <property type="evidence" value="ECO:0007669"/>
    <property type="project" value="UniProtKB-KW"/>
</dbReference>
<feature type="domain" description="Jacalin-type lectin" evidence="2">
    <location>
        <begin position="1"/>
        <end position="135"/>
    </location>
</feature>
<evidence type="ECO:0000256" key="1">
    <source>
        <dbReference type="ARBA" id="ARBA00022734"/>
    </source>
</evidence>
<dbReference type="Gene3D" id="2.100.10.30">
    <property type="entry name" value="Jacalin-like lectin domain"/>
    <property type="match status" value="1"/>
</dbReference>